<feature type="domain" description="NAD(P)-binding" evidence="1">
    <location>
        <begin position="7"/>
        <end position="192"/>
    </location>
</feature>
<keyword evidence="3" id="KW-1185">Reference proteome</keyword>
<dbReference type="EMBL" id="JAUSVX010000002">
    <property type="protein sequence ID" value="MDQ0468403.1"/>
    <property type="molecule type" value="Genomic_DNA"/>
</dbReference>
<dbReference type="SUPFAM" id="SSF51735">
    <property type="entry name" value="NAD(P)-binding Rossmann-fold domains"/>
    <property type="match status" value="1"/>
</dbReference>
<dbReference type="RefSeq" id="WP_307269584.1">
    <property type="nucleotide sequence ID" value="NZ_JAUSVX010000002.1"/>
</dbReference>
<sequence>MKVAVVGASGRAGSEIVAELVRRGHTVTGIARHPEKIADLPGVTAKAGDVKDGAALAALLEGHDAVVTAVMFSDSDPQTLIGAVKASGAKRYLVVGGAGSLEVAPGVRLIDTPEFPAIYKTEASRGAAFLDALRAEPALDWTFLSPSALFFIGERTGKFRLGGDQLLATADGKSSISYADYAIALVDEIEKPAHRRRRFTVGY</sequence>
<dbReference type="Proteomes" id="UP001242480">
    <property type="component" value="Unassembled WGS sequence"/>
</dbReference>
<dbReference type="Pfam" id="PF13460">
    <property type="entry name" value="NAD_binding_10"/>
    <property type="match status" value="1"/>
</dbReference>
<dbReference type="InterPro" id="IPR036291">
    <property type="entry name" value="NAD(P)-bd_dom_sf"/>
</dbReference>
<dbReference type="Gene3D" id="3.40.50.720">
    <property type="entry name" value="NAD(P)-binding Rossmann-like Domain"/>
    <property type="match status" value="1"/>
</dbReference>
<accession>A0ABU0J4M6</accession>
<proteinExistence type="predicted"/>
<evidence type="ECO:0000313" key="2">
    <source>
        <dbReference type="EMBL" id="MDQ0468403.1"/>
    </source>
</evidence>
<name>A0ABU0J4M6_9HYPH</name>
<dbReference type="PANTHER" id="PTHR43355:SF2">
    <property type="entry name" value="FLAVIN REDUCTASE (NADPH)"/>
    <property type="match status" value="1"/>
</dbReference>
<protein>
    <submittedName>
        <fullName evidence="2">NADH-flavin reductase</fullName>
    </submittedName>
</protein>
<organism evidence="2 3">
    <name type="scientific">Labrys wisconsinensis</name>
    <dbReference type="NCBI Taxonomy" id="425677"/>
    <lineage>
        <taxon>Bacteria</taxon>
        <taxon>Pseudomonadati</taxon>
        <taxon>Pseudomonadota</taxon>
        <taxon>Alphaproteobacteria</taxon>
        <taxon>Hyphomicrobiales</taxon>
        <taxon>Xanthobacteraceae</taxon>
        <taxon>Labrys</taxon>
    </lineage>
</organism>
<evidence type="ECO:0000259" key="1">
    <source>
        <dbReference type="Pfam" id="PF13460"/>
    </source>
</evidence>
<comment type="caution">
    <text evidence="2">The sequence shown here is derived from an EMBL/GenBank/DDBJ whole genome shotgun (WGS) entry which is preliminary data.</text>
</comment>
<dbReference type="InterPro" id="IPR051606">
    <property type="entry name" value="Polyketide_Oxido-like"/>
</dbReference>
<gene>
    <name evidence="2" type="ORF">QO011_001403</name>
</gene>
<reference evidence="2 3" key="1">
    <citation type="submission" date="2023-07" db="EMBL/GenBank/DDBJ databases">
        <title>Genomic Encyclopedia of Type Strains, Phase IV (KMG-IV): sequencing the most valuable type-strain genomes for metagenomic binning, comparative biology and taxonomic classification.</title>
        <authorList>
            <person name="Goeker M."/>
        </authorList>
    </citation>
    <scope>NUCLEOTIDE SEQUENCE [LARGE SCALE GENOMIC DNA]</scope>
    <source>
        <strain evidence="2 3">DSM 19619</strain>
    </source>
</reference>
<dbReference type="InterPro" id="IPR016040">
    <property type="entry name" value="NAD(P)-bd_dom"/>
</dbReference>
<dbReference type="PANTHER" id="PTHR43355">
    <property type="entry name" value="FLAVIN REDUCTASE (NADPH)"/>
    <property type="match status" value="1"/>
</dbReference>
<evidence type="ECO:0000313" key="3">
    <source>
        <dbReference type="Proteomes" id="UP001242480"/>
    </source>
</evidence>